<keyword evidence="3" id="KW-1185">Reference proteome</keyword>
<evidence type="ECO:0000256" key="1">
    <source>
        <dbReference type="SAM" id="Coils"/>
    </source>
</evidence>
<evidence type="ECO:0000313" key="3">
    <source>
        <dbReference type="Proteomes" id="UP000198394"/>
    </source>
</evidence>
<dbReference type="Proteomes" id="UP000198394">
    <property type="component" value="Unassembled WGS sequence"/>
</dbReference>
<dbReference type="AlphaFoldDB" id="A0A226QSX5"/>
<evidence type="ECO:0000313" key="2">
    <source>
        <dbReference type="EMBL" id="OXB94787.1"/>
    </source>
</evidence>
<keyword evidence="1" id="KW-0175">Coiled coil</keyword>
<reference evidence="2 3" key="1">
    <citation type="submission" date="2017-04" db="EMBL/GenBank/DDBJ databases">
        <title>The genome sequence of Parageobacillus galactosidasius DSM 18751.</title>
        <authorList>
            <person name="Ramaloko W.T."/>
            <person name="Koen N."/>
            <person name="Polliack S."/>
            <person name="Aliyu H."/>
            <person name="Lebre P."/>
            <person name="Mohr T."/>
            <person name="Oswald F."/>
            <person name="Zwick M."/>
            <person name="Neumann A."/>
            <person name="Syldatk C."/>
            <person name="Cowan D."/>
            <person name="De Maayer P."/>
        </authorList>
    </citation>
    <scope>NUCLEOTIDE SEQUENCE [LARGE SCALE GENOMIC DNA]</scope>
    <source>
        <strain evidence="2 3">DSM 18751</strain>
    </source>
</reference>
<dbReference type="RefSeq" id="WP_089097240.1">
    <property type="nucleotide sequence ID" value="NZ_NDYL01000001.1"/>
</dbReference>
<name>A0A226QSX5_9BACL</name>
<organism evidence="2 3">
    <name type="scientific">Parageobacillus galactosidasius</name>
    <dbReference type="NCBI Taxonomy" id="883812"/>
    <lineage>
        <taxon>Bacteria</taxon>
        <taxon>Bacillati</taxon>
        <taxon>Bacillota</taxon>
        <taxon>Bacilli</taxon>
        <taxon>Bacillales</taxon>
        <taxon>Anoxybacillaceae</taxon>
        <taxon>Parageobacillus</taxon>
    </lineage>
</organism>
<gene>
    <name evidence="2" type="ORF">B9L23_07960</name>
</gene>
<accession>A0A226QSX5</accession>
<proteinExistence type="predicted"/>
<feature type="coiled-coil region" evidence="1">
    <location>
        <begin position="8"/>
        <end position="42"/>
    </location>
</feature>
<protein>
    <submittedName>
        <fullName evidence="2">Uncharacterized protein</fullName>
    </submittedName>
</protein>
<sequence>MEKQTVFANELSQLLEQKYKELKEIEKALVEKQKEIRELKKKCTHSYTPWRVRTVDVETGVCRICQQKVEW</sequence>
<comment type="caution">
    <text evidence="2">The sequence shown here is derived from an EMBL/GenBank/DDBJ whole genome shotgun (WGS) entry which is preliminary data.</text>
</comment>
<dbReference type="EMBL" id="NDYL01000001">
    <property type="protein sequence ID" value="OXB94787.1"/>
    <property type="molecule type" value="Genomic_DNA"/>
</dbReference>